<dbReference type="OrthoDB" id="2344092at2759"/>
<evidence type="ECO:0000256" key="1">
    <source>
        <dbReference type="SAM" id="Phobius"/>
    </source>
</evidence>
<keyword evidence="1" id="KW-0472">Membrane</keyword>
<organism evidence="2 3">
    <name type="scientific">Linnemannia gamsii</name>
    <dbReference type="NCBI Taxonomy" id="64522"/>
    <lineage>
        <taxon>Eukaryota</taxon>
        <taxon>Fungi</taxon>
        <taxon>Fungi incertae sedis</taxon>
        <taxon>Mucoromycota</taxon>
        <taxon>Mortierellomycotina</taxon>
        <taxon>Mortierellomycetes</taxon>
        <taxon>Mortierellales</taxon>
        <taxon>Mortierellaceae</taxon>
        <taxon>Linnemannia</taxon>
    </lineage>
</organism>
<comment type="caution">
    <text evidence="2">The sequence shown here is derived from an EMBL/GenBank/DDBJ whole genome shotgun (WGS) entry which is preliminary data.</text>
</comment>
<feature type="transmembrane region" description="Helical" evidence="1">
    <location>
        <begin position="51"/>
        <end position="73"/>
    </location>
</feature>
<reference evidence="2" key="1">
    <citation type="journal article" date="2020" name="Fungal Divers.">
        <title>Resolving the Mortierellaceae phylogeny through synthesis of multi-gene phylogenetics and phylogenomics.</title>
        <authorList>
            <person name="Vandepol N."/>
            <person name="Liber J."/>
            <person name="Desiro A."/>
            <person name="Na H."/>
            <person name="Kennedy M."/>
            <person name="Barry K."/>
            <person name="Grigoriev I.V."/>
            <person name="Miller A.N."/>
            <person name="O'Donnell K."/>
            <person name="Stajich J.E."/>
            <person name="Bonito G."/>
        </authorList>
    </citation>
    <scope>NUCLEOTIDE SEQUENCE</scope>
    <source>
        <strain evidence="2">NVP60</strain>
    </source>
</reference>
<protein>
    <submittedName>
        <fullName evidence="2">Uncharacterized protein</fullName>
    </submittedName>
</protein>
<gene>
    <name evidence="2" type="ORF">BGZ97_002981</name>
</gene>
<feature type="transmembrane region" description="Helical" evidence="1">
    <location>
        <begin position="85"/>
        <end position="103"/>
    </location>
</feature>
<proteinExistence type="predicted"/>
<keyword evidence="3" id="KW-1185">Reference proteome</keyword>
<keyword evidence="1" id="KW-1133">Transmembrane helix</keyword>
<evidence type="ECO:0000313" key="3">
    <source>
        <dbReference type="Proteomes" id="UP000823405"/>
    </source>
</evidence>
<keyword evidence="1" id="KW-0812">Transmembrane</keyword>
<feature type="transmembrane region" description="Helical" evidence="1">
    <location>
        <begin position="148"/>
        <end position="168"/>
    </location>
</feature>
<dbReference type="EMBL" id="JAAAIN010001681">
    <property type="protein sequence ID" value="KAG0301009.1"/>
    <property type="molecule type" value="Genomic_DNA"/>
</dbReference>
<dbReference type="Proteomes" id="UP000823405">
    <property type="component" value="Unassembled WGS sequence"/>
</dbReference>
<accession>A0A9P6QVW2</accession>
<feature type="transmembrane region" description="Helical" evidence="1">
    <location>
        <begin position="12"/>
        <end position="31"/>
    </location>
</feature>
<name>A0A9P6QVW2_9FUNG</name>
<dbReference type="AlphaFoldDB" id="A0A9P6QVW2"/>
<evidence type="ECO:0000313" key="2">
    <source>
        <dbReference type="EMBL" id="KAG0301009.1"/>
    </source>
</evidence>
<sequence>MARAIFGLRIWLAFVCLVNLAIVSTYYGWVIGTKSNARQDRIGAPRYSYNWTDYGTIAFSVILFLSYIYSILVKKHLFHHRFIRAFLMLFPAVFLLGVMFRSIHVQLKGAQWANETLSEDYFMLRVDPFSCDGTKGESMSICAIMQSYIFVPIVTGGFVIIEVLVTLLRGPLHHPKADYY</sequence>